<reference evidence="1" key="1">
    <citation type="submission" date="2022-09" db="EMBL/GenBank/DDBJ databases">
        <title>A Global Phylogenomic Analysis of the Shiitake Genus Lentinula.</title>
        <authorList>
            <consortium name="DOE Joint Genome Institute"/>
            <person name="Sierra-Patev S."/>
            <person name="Min B."/>
            <person name="Naranjo-Ortiz M."/>
            <person name="Looney B."/>
            <person name="Konkel Z."/>
            <person name="Slot J.C."/>
            <person name="Sakamoto Y."/>
            <person name="Steenwyk J.L."/>
            <person name="Rokas A."/>
            <person name="Carro J."/>
            <person name="Camarero S."/>
            <person name="Ferreira P."/>
            <person name="Molpeceres G."/>
            <person name="Ruiz-Duenas F.J."/>
            <person name="Serrano A."/>
            <person name="Henrissat B."/>
            <person name="Drula E."/>
            <person name="Hughes K.W."/>
            <person name="Mata J.L."/>
            <person name="Ishikawa N.K."/>
            <person name="Vargas-Isla R."/>
            <person name="Ushijima S."/>
            <person name="Smith C.A."/>
            <person name="Ahrendt S."/>
            <person name="Andreopoulos W."/>
            <person name="He G."/>
            <person name="Labutti K."/>
            <person name="Lipzen A."/>
            <person name="Ng V."/>
            <person name="Riley R."/>
            <person name="Sandor L."/>
            <person name="Barry K."/>
            <person name="Martinez A.T."/>
            <person name="Xiao Y."/>
            <person name="Gibbons J.G."/>
            <person name="Terashima K."/>
            <person name="Grigoriev I.V."/>
            <person name="Hibbett D.S."/>
        </authorList>
    </citation>
    <scope>NUCLEOTIDE SEQUENCE</scope>
    <source>
        <strain evidence="1">TMI1499</strain>
    </source>
</reference>
<dbReference type="EMBL" id="MU795103">
    <property type="protein sequence ID" value="KAJ3810416.1"/>
    <property type="molecule type" value="Genomic_DNA"/>
</dbReference>
<organism evidence="1 2">
    <name type="scientific">Lentinula aff. lateritia</name>
    <dbReference type="NCBI Taxonomy" id="2804960"/>
    <lineage>
        <taxon>Eukaryota</taxon>
        <taxon>Fungi</taxon>
        <taxon>Dikarya</taxon>
        <taxon>Basidiomycota</taxon>
        <taxon>Agaricomycotina</taxon>
        <taxon>Agaricomycetes</taxon>
        <taxon>Agaricomycetidae</taxon>
        <taxon>Agaricales</taxon>
        <taxon>Marasmiineae</taxon>
        <taxon>Omphalotaceae</taxon>
        <taxon>Lentinula</taxon>
    </lineage>
</organism>
<evidence type="ECO:0000313" key="1">
    <source>
        <dbReference type="EMBL" id="KAJ3810416.1"/>
    </source>
</evidence>
<sequence length="199" mass="21821">MLAISIAFHPKPQTNVTRKVSEIDPGLLGGCSMTRSIDIKDERCRYVYTRGVESDSGLVGSTQERGIVGFKRVEMGEDLRMVPWRLYVNSVEPQVFSQGRRWDANASVYFSFISRHKAKIVVEKPRDKVICIYINGGGGGGGRVVVAMAAAGVVVGVVVLASHRPDPPIPLPSYHHPLQRLLRLSLVSGHLGSIQLSHH</sequence>
<proteinExistence type="predicted"/>
<comment type="caution">
    <text evidence="1">The sequence shown here is derived from an EMBL/GenBank/DDBJ whole genome shotgun (WGS) entry which is preliminary data.</text>
</comment>
<accession>A0ACC1U035</accession>
<protein>
    <submittedName>
        <fullName evidence="1">Uncharacterized protein</fullName>
    </submittedName>
</protein>
<dbReference type="Proteomes" id="UP001163835">
    <property type="component" value="Unassembled WGS sequence"/>
</dbReference>
<keyword evidence="2" id="KW-1185">Reference proteome</keyword>
<evidence type="ECO:0000313" key="2">
    <source>
        <dbReference type="Proteomes" id="UP001163835"/>
    </source>
</evidence>
<gene>
    <name evidence="1" type="ORF">F5876DRAFT_65641</name>
</gene>
<name>A0ACC1U035_9AGAR</name>